<gene>
    <name evidence="2" type="ORF">PYH69_06440</name>
</gene>
<proteinExistence type="predicted"/>
<dbReference type="Proteomes" id="UP001223261">
    <property type="component" value="Chromosome"/>
</dbReference>
<keyword evidence="1" id="KW-0812">Transmembrane</keyword>
<evidence type="ECO:0000256" key="1">
    <source>
        <dbReference type="SAM" id="Phobius"/>
    </source>
</evidence>
<keyword evidence="1" id="KW-1133">Transmembrane helix</keyword>
<sequence length="40" mass="4594">MDINININFDFTVVITWSVSIAFTIVYALYRAIKGKQKIS</sequence>
<name>A0AAX3W766_MAMLE</name>
<dbReference type="AlphaFoldDB" id="A0AAX3W766"/>
<keyword evidence="1" id="KW-0472">Membrane</keyword>
<accession>A0AAX3W766</accession>
<dbReference type="RefSeq" id="WP_275582946.1">
    <property type="nucleotide sequence ID" value="NZ_CP118848.1"/>
</dbReference>
<dbReference type="EMBL" id="CP118848">
    <property type="protein sequence ID" value="WHI61265.1"/>
    <property type="molecule type" value="Genomic_DNA"/>
</dbReference>
<feature type="transmembrane region" description="Helical" evidence="1">
    <location>
        <begin position="12"/>
        <end position="30"/>
    </location>
</feature>
<evidence type="ECO:0000313" key="2">
    <source>
        <dbReference type="EMBL" id="WHI61265.1"/>
    </source>
</evidence>
<organism evidence="2 3">
    <name type="scientific">Mammaliicoccus lentus</name>
    <name type="common">Staphylococcus lentus</name>
    <dbReference type="NCBI Taxonomy" id="42858"/>
    <lineage>
        <taxon>Bacteria</taxon>
        <taxon>Bacillati</taxon>
        <taxon>Bacillota</taxon>
        <taxon>Bacilli</taxon>
        <taxon>Bacillales</taxon>
        <taxon>Staphylococcaceae</taxon>
        <taxon>Mammaliicoccus</taxon>
    </lineage>
</organism>
<evidence type="ECO:0000313" key="3">
    <source>
        <dbReference type="Proteomes" id="UP001223261"/>
    </source>
</evidence>
<protein>
    <submittedName>
        <fullName evidence="2">Uncharacterized protein</fullName>
    </submittedName>
</protein>
<reference evidence="2" key="1">
    <citation type="journal article" date="2023" name="Antibiotics">
        <title>Prevalence and Molecular Characterization of Methicillin-Resistant Staphylococci (MRS) and Mammaliicocci (MRM) in Dromedary Camels from Algeria: First Detection of SCCmec-mecC Hybrid in Methicillin-Resistant Mammaliicoccus lentus.</title>
        <authorList>
            <person name="Belhout C."/>
            <person name="Boyen F."/>
            <person name="Vereecke N."/>
            <person name="Theuns S."/>
            <person name="Taibi N."/>
            <person name="Stegger M."/>
            <person name="de la Fe-Rodriguez P.Y."/>
            <person name="Bouayad L."/>
            <person name="Elgroud R."/>
            <person name="Butaye P."/>
        </authorList>
    </citation>
    <scope>NUCLEOTIDE SEQUENCE</scope>
    <source>
        <strain evidence="2">7048</strain>
    </source>
</reference>